<evidence type="ECO:0000313" key="1">
    <source>
        <dbReference type="EMBL" id="KAF7767742.1"/>
    </source>
</evidence>
<dbReference type="EMBL" id="AHBZ03000023">
    <property type="protein sequence ID" value="KAF7767742.1"/>
    <property type="molecule type" value="Genomic_DNA"/>
</dbReference>
<protein>
    <submittedName>
        <fullName evidence="1">Phenylacetate-CoA ligase</fullName>
    </submittedName>
</protein>
<dbReference type="Proteomes" id="UP000016487">
    <property type="component" value="Unassembled WGS sequence"/>
</dbReference>
<comment type="caution">
    <text evidence="1">The sequence shown here is derived from an EMBL/GenBank/DDBJ whole genome shotgun (WGS) entry which is preliminary data.</text>
</comment>
<dbReference type="PANTHER" id="PTHR36932">
    <property type="entry name" value="CAPSULAR POLYSACCHARIDE BIOSYNTHESIS PROTEIN"/>
    <property type="match status" value="1"/>
</dbReference>
<dbReference type="InterPro" id="IPR042099">
    <property type="entry name" value="ANL_N_sf"/>
</dbReference>
<dbReference type="Gene3D" id="3.40.50.12780">
    <property type="entry name" value="N-terminal domain of ligase-like"/>
    <property type="match status" value="1"/>
</dbReference>
<reference evidence="1" key="2">
    <citation type="submission" date="2015-03" db="EMBL/GenBank/DDBJ databases">
        <title>Genome sequence of Pseudoalteromonas citrea.</title>
        <authorList>
            <person name="Xie B.-B."/>
            <person name="Rong J.-C."/>
            <person name="Qin Q.-L."/>
            <person name="Zhang Y.-Z."/>
        </authorList>
    </citation>
    <scope>NUCLEOTIDE SEQUENCE</scope>
    <source>
        <strain evidence="1">DSM 8771</strain>
    </source>
</reference>
<dbReference type="RefSeq" id="WP_010366002.1">
    <property type="nucleotide sequence ID" value="NZ_AHBZ03000023.1"/>
</dbReference>
<organism evidence="1 2">
    <name type="scientific">Pseudoalteromonas citrea</name>
    <dbReference type="NCBI Taxonomy" id="43655"/>
    <lineage>
        <taxon>Bacteria</taxon>
        <taxon>Pseudomonadati</taxon>
        <taxon>Pseudomonadota</taxon>
        <taxon>Gammaproteobacteria</taxon>
        <taxon>Alteromonadales</taxon>
        <taxon>Pseudoalteromonadaceae</taxon>
        <taxon>Pseudoalteromonas</taxon>
    </lineage>
</organism>
<evidence type="ECO:0000313" key="2">
    <source>
        <dbReference type="Proteomes" id="UP000016487"/>
    </source>
</evidence>
<dbReference type="GO" id="GO:0016874">
    <property type="term" value="F:ligase activity"/>
    <property type="evidence" value="ECO:0007669"/>
    <property type="project" value="UniProtKB-KW"/>
</dbReference>
<dbReference type="AlphaFoldDB" id="A0AAD4AGC8"/>
<dbReference type="PANTHER" id="PTHR36932:SF1">
    <property type="entry name" value="CAPSULAR POLYSACCHARIDE BIOSYNTHESIS PROTEIN"/>
    <property type="match status" value="1"/>
</dbReference>
<gene>
    <name evidence="1" type="primary">paaK</name>
    <name evidence="1" type="ORF">PCIT_a3830</name>
</gene>
<proteinExistence type="predicted"/>
<accession>A0AAD4AGC8</accession>
<reference evidence="1" key="1">
    <citation type="journal article" date="2012" name="J. Bacteriol.">
        <title>Genome sequences of type strains of seven species of the marine bacterium Pseudoalteromonas.</title>
        <authorList>
            <person name="Xie B.B."/>
            <person name="Shu Y.L."/>
            <person name="Qin Q.L."/>
            <person name="Rong J.C."/>
            <person name="Zhang X.Y."/>
            <person name="Chen X.L."/>
            <person name="Shi M."/>
            <person name="He H.L."/>
            <person name="Zhou B.C."/>
            <person name="Zhang Y.Z."/>
        </authorList>
    </citation>
    <scope>NUCLEOTIDE SEQUENCE</scope>
    <source>
        <strain evidence="1">DSM 8771</strain>
    </source>
</reference>
<keyword evidence="1" id="KW-0436">Ligase</keyword>
<name>A0AAD4AGC8_9GAMM</name>
<dbReference type="InterPro" id="IPR053158">
    <property type="entry name" value="CapK_Type1_Caps_Biosynth"/>
</dbReference>
<sequence length="420" mass="47671">MKNFNSFLKELRYANDNVGFYKKSFSENNIELEKIQGIQDVDDIPFTDKADYRKNFPIGTLAKGFVINHPMVTSSRSSGSTGERLITIEMGMNLLNRAVSCTKINPVILEIFTKLDRKIARYAAPNCSDVECANPNSSIEDRTLADNTLVLPVYHDLLTTTEAMIDRTIEEIETFQPDLFYIDPTHFAFLLREYKKRGLMPPQIPIIGAYTGTTACSRRQITEFYPDPNMYSQLLSSTEFGWVAMECSHGHLHVNDDSFFFEYVDLEDGEALPDSFKELCISSIDQGASPHIRYRTADIVSVIEGQCECGSDRPQIIMEGKLSHFLSKDGLPFLSPNQVDRLIGAPQWLELYQIEQTTENSFLLKIIVNENYEQGSEQYIANSLQEKFETGIRVDVSVVNYISAERSGKYQYVKGLISHV</sequence>